<dbReference type="AlphaFoldDB" id="A0A1R4HFF5"/>
<keyword evidence="10" id="KW-0732">Signal</keyword>
<dbReference type="PANTHER" id="PTHR30069">
    <property type="entry name" value="TONB-DEPENDENT OUTER MEMBRANE RECEPTOR"/>
    <property type="match status" value="1"/>
</dbReference>
<name>A0A1R4HFF5_9GAMM</name>
<dbReference type="Gene3D" id="2.170.130.10">
    <property type="entry name" value="TonB-dependent receptor, plug domain"/>
    <property type="match status" value="1"/>
</dbReference>
<feature type="domain" description="TonB-dependent receptor plug" evidence="12">
    <location>
        <begin position="50"/>
        <end position="154"/>
    </location>
</feature>
<evidence type="ECO:0000256" key="7">
    <source>
        <dbReference type="ARBA" id="ARBA00023237"/>
    </source>
</evidence>
<feature type="chain" id="PRO_5012028938" evidence="10">
    <location>
        <begin position="20"/>
        <end position="713"/>
    </location>
</feature>
<dbReference type="SUPFAM" id="SSF56935">
    <property type="entry name" value="Porins"/>
    <property type="match status" value="1"/>
</dbReference>
<evidence type="ECO:0000256" key="1">
    <source>
        <dbReference type="ARBA" id="ARBA00004571"/>
    </source>
</evidence>
<protein>
    <submittedName>
        <fullName evidence="13">TonB-dependent receptor</fullName>
    </submittedName>
</protein>
<keyword evidence="6 8" id="KW-0472">Membrane</keyword>
<dbReference type="Gene3D" id="2.40.170.20">
    <property type="entry name" value="TonB-dependent receptor, beta-barrel domain"/>
    <property type="match status" value="1"/>
</dbReference>
<dbReference type="InterPro" id="IPR000531">
    <property type="entry name" value="Beta-barrel_TonB"/>
</dbReference>
<evidence type="ECO:0000256" key="4">
    <source>
        <dbReference type="ARBA" id="ARBA00022692"/>
    </source>
</evidence>
<evidence type="ECO:0000256" key="2">
    <source>
        <dbReference type="ARBA" id="ARBA00022448"/>
    </source>
</evidence>
<proteinExistence type="inferred from homology"/>
<dbReference type="EMBL" id="FUKJ01000383">
    <property type="protein sequence ID" value="SJM94946.1"/>
    <property type="molecule type" value="Genomic_DNA"/>
</dbReference>
<evidence type="ECO:0000259" key="11">
    <source>
        <dbReference type="Pfam" id="PF00593"/>
    </source>
</evidence>
<dbReference type="InterPro" id="IPR037066">
    <property type="entry name" value="Plug_dom_sf"/>
</dbReference>
<organism evidence="13 14">
    <name type="scientific">Crenothrix polyspora</name>
    <dbReference type="NCBI Taxonomy" id="360316"/>
    <lineage>
        <taxon>Bacteria</taxon>
        <taxon>Pseudomonadati</taxon>
        <taxon>Pseudomonadota</taxon>
        <taxon>Gammaproteobacteria</taxon>
        <taxon>Methylococcales</taxon>
        <taxon>Crenotrichaceae</taxon>
        <taxon>Crenothrix</taxon>
    </lineage>
</organism>
<evidence type="ECO:0000256" key="8">
    <source>
        <dbReference type="PROSITE-ProRule" id="PRU01360"/>
    </source>
</evidence>
<keyword evidence="13" id="KW-0675">Receptor</keyword>
<dbReference type="InterPro" id="IPR036942">
    <property type="entry name" value="Beta-barrel_TonB_sf"/>
</dbReference>
<evidence type="ECO:0000313" key="13">
    <source>
        <dbReference type="EMBL" id="SJM94946.1"/>
    </source>
</evidence>
<dbReference type="RefSeq" id="WP_087147997.1">
    <property type="nucleotide sequence ID" value="NZ_FUKJ01000383.1"/>
</dbReference>
<evidence type="ECO:0000256" key="6">
    <source>
        <dbReference type="ARBA" id="ARBA00023136"/>
    </source>
</evidence>
<dbReference type="PANTHER" id="PTHR30069:SF40">
    <property type="entry name" value="TONB-DEPENDENT RECEPTOR NMB0964-RELATED"/>
    <property type="match status" value="1"/>
</dbReference>
<keyword evidence="14" id="KW-1185">Reference proteome</keyword>
<dbReference type="OrthoDB" id="9795928at2"/>
<keyword evidence="3 8" id="KW-1134">Transmembrane beta strand</keyword>
<comment type="subcellular location">
    <subcellularLocation>
        <location evidence="1 8">Cell outer membrane</location>
        <topology evidence="1 8">Multi-pass membrane protein</topology>
    </subcellularLocation>
</comment>
<dbReference type="Proteomes" id="UP000195442">
    <property type="component" value="Unassembled WGS sequence"/>
</dbReference>
<dbReference type="GO" id="GO:0015344">
    <property type="term" value="F:siderophore uptake transmembrane transporter activity"/>
    <property type="evidence" value="ECO:0007669"/>
    <property type="project" value="TreeGrafter"/>
</dbReference>
<evidence type="ECO:0000256" key="10">
    <source>
        <dbReference type="SAM" id="SignalP"/>
    </source>
</evidence>
<keyword evidence="4 8" id="KW-0812">Transmembrane</keyword>
<evidence type="ECO:0000313" key="14">
    <source>
        <dbReference type="Proteomes" id="UP000195442"/>
    </source>
</evidence>
<dbReference type="InterPro" id="IPR039426">
    <property type="entry name" value="TonB-dep_rcpt-like"/>
</dbReference>
<sequence>MNKTLSFLILSMSSLAVHADDSVGTNEHEAPIQQLEEVTVTSDALKHATSKSAKPVTVLSGEQLRTKVGSTIGDTLSNELGISNQSFGAGVGVPVIRGQSGSRVRVMQNSLGNNDASSLSPDHANGVDPIIAERIEVLRGPSTLLYGTGAIGGIVNVIDNRIPEQVPDKIIGGAAEQRYDSATSETSSALKLEGGKGKFAYHVDGFYRDQNNTHIGGTAIDEAAVRKHDPSFIPVPVGDLQNTEGFIGNTQSRSRGGSVGLSYINDLGMIGGAANSLEKNYGIPPDGHGEAPVHVELTQTKYDFKAQLNKPFSLAEQVRMKFGYTDYQHIEFDANVAGTTFLNESFESRLEMERKPMGIVKGVTGFQSTNSSFEAIGEEGKIIPKSDINTFSLFDVESFTVGDVTYELGGRAEWYTINPDLGFNGSRGVKVKDVEYFPLSGSASALWQVTDQHQLSLGFTHSQRAPQIQELFSDGFHHATRSYERGDADLNKEISNNIDLGYRFNSSWMSAEINLFHNWVGDYIYQQRLSSELFDADTGGFVTPGATCKECFPVLNAQQADATFKGFEAQTIFPLMENNYGALDLTLFGDYTRGTLDNGEDVPRMPPLRYGFQLSYEKNDFASNLRFTRAEAQNNNYNVTDTATQVSETNTKGYLLLNLQAQYRLASFHDSEVLLFAKGKNLLDENIRTSTSYLRNFAPEAGRSAELGIRISY</sequence>
<dbReference type="GO" id="GO:0009279">
    <property type="term" value="C:cell outer membrane"/>
    <property type="evidence" value="ECO:0007669"/>
    <property type="project" value="UniProtKB-SubCell"/>
</dbReference>
<evidence type="ECO:0000256" key="9">
    <source>
        <dbReference type="RuleBase" id="RU003357"/>
    </source>
</evidence>
<accession>A0A1R4HFF5</accession>
<dbReference type="PROSITE" id="PS52016">
    <property type="entry name" value="TONB_DEPENDENT_REC_3"/>
    <property type="match status" value="1"/>
</dbReference>
<keyword evidence="5 9" id="KW-0798">TonB box</keyword>
<gene>
    <name evidence="13" type="ORF">CRENPOLYSF2_4430001</name>
</gene>
<evidence type="ECO:0000256" key="5">
    <source>
        <dbReference type="ARBA" id="ARBA00023077"/>
    </source>
</evidence>
<keyword evidence="7 8" id="KW-0998">Cell outer membrane</keyword>
<feature type="signal peptide" evidence="10">
    <location>
        <begin position="1"/>
        <end position="19"/>
    </location>
</feature>
<comment type="similarity">
    <text evidence="8 9">Belongs to the TonB-dependent receptor family.</text>
</comment>
<keyword evidence="2 8" id="KW-0813">Transport</keyword>
<evidence type="ECO:0000259" key="12">
    <source>
        <dbReference type="Pfam" id="PF07715"/>
    </source>
</evidence>
<evidence type="ECO:0000256" key="3">
    <source>
        <dbReference type="ARBA" id="ARBA00022452"/>
    </source>
</evidence>
<reference evidence="14" key="1">
    <citation type="submission" date="2017-02" db="EMBL/GenBank/DDBJ databases">
        <authorList>
            <person name="Daims H."/>
        </authorList>
    </citation>
    <scope>NUCLEOTIDE SEQUENCE [LARGE SCALE GENOMIC DNA]</scope>
</reference>
<dbReference type="GO" id="GO:0044718">
    <property type="term" value="P:siderophore transmembrane transport"/>
    <property type="evidence" value="ECO:0007669"/>
    <property type="project" value="TreeGrafter"/>
</dbReference>
<feature type="domain" description="TonB-dependent receptor-like beta-barrel" evidence="11">
    <location>
        <begin position="267"/>
        <end position="682"/>
    </location>
</feature>
<dbReference type="InterPro" id="IPR012910">
    <property type="entry name" value="Plug_dom"/>
</dbReference>
<dbReference type="Pfam" id="PF00593">
    <property type="entry name" value="TonB_dep_Rec_b-barrel"/>
    <property type="match status" value="1"/>
</dbReference>
<dbReference type="Pfam" id="PF07715">
    <property type="entry name" value="Plug"/>
    <property type="match status" value="1"/>
</dbReference>